<sequence>MAFKLKKYTAPHDVITQTDYAPTQSYDHKYSQFGWDPDLRDSGVVIGNKYRLDGDGPNRVIKITAIGVASNSSTYTREGLA</sequence>
<proteinExistence type="predicted"/>
<name>A0A1M7Z1Y4_9VIBR</name>
<evidence type="ECO:0000313" key="2">
    <source>
        <dbReference type="Proteomes" id="UP000184600"/>
    </source>
</evidence>
<protein>
    <submittedName>
        <fullName evidence="1">Uncharacterized protein</fullName>
    </submittedName>
</protein>
<accession>A0A1M7Z1Y4</accession>
<dbReference type="AlphaFoldDB" id="A0A1M7Z1Y4"/>
<keyword evidence="2" id="KW-1185">Reference proteome</keyword>
<dbReference type="STRING" id="1117707.VQ7734_04678"/>
<evidence type="ECO:0000313" key="1">
    <source>
        <dbReference type="EMBL" id="SHO58903.1"/>
    </source>
</evidence>
<gene>
    <name evidence="1" type="ORF">VQ7734_04678</name>
</gene>
<organism evidence="1 2">
    <name type="scientific">Vibrio quintilis</name>
    <dbReference type="NCBI Taxonomy" id="1117707"/>
    <lineage>
        <taxon>Bacteria</taxon>
        <taxon>Pseudomonadati</taxon>
        <taxon>Pseudomonadota</taxon>
        <taxon>Gammaproteobacteria</taxon>
        <taxon>Vibrionales</taxon>
        <taxon>Vibrionaceae</taxon>
        <taxon>Vibrio</taxon>
    </lineage>
</organism>
<dbReference type="Proteomes" id="UP000184600">
    <property type="component" value="Unassembled WGS sequence"/>
</dbReference>
<reference evidence="2" key="1">
    <citation type="submission" date="2016-12" db="EMBL/GenBank/DDBJ databases">
        <authorList>
            <person name="Rodrigo-Torres L."/>
            <person name="Arahal R.D."/>
            <person name="Lucena T."/>
        </authorList>
    </citation>
    <scope>NUCLEOTIDE SEQUENCE [LARGE SCALE GENOMIC DNA]</scope>
</reference>
<dbReference type="EMBL" id="FRFG01000084">
    <property type="protein sequence ID" value="SHO58903.1"/>
    <property type="molecule type" value="Genomic_DNA"/>
</dbReference>
<dbReference type="RefSeq" id="WP_073586344.1">
    <property type="nucleotide sequence ID" value="NZ_AP024897.1"/>
</dbReference>